<keyword evidence="1" id="KW-0469">Meiosis</keyword>
<dbReference type="Proteomes" id="UP000694385">
    <property type="component" value="Unassembled WGS sequence"/>
</dbReference>
<protein>
    <recommendedName>
        <fullName evidence="2">Protein ZIP4 homolog</fullName>
    </recommendedName>
</protein>
<proteinExistence type="predicted"/>
<feature type="repeat" description="TPR" evidence="3">
    <location>
        <begin position="440"/>
        <end position="473"/>
    </location>
</feature>
<dbReference type="GO" id="GO:0051093">
    <property type="term" value="P:negative regulation of developmental process"/>
    <property type="evidence" value="ECO:0007669"/>
    <property type="project" value="Ensembl"/>
</dbReference>
<dbReference type="PANTHER" id="PTHR47083:SF1">
    <property type="entry name" value="TESTIS-EXPRESSED PROTEIN 11"/>
    <property type="match status" value="1"/>
</dbReference>
<keyword evidence="3" id="KW-0802">TPR repeat</keyword>
<evidence type="ECO:0000256" key="2">
    <source>
        <dbReference type="ARBA" id="ARBA00031845"/>
    </source>
</evidence>
<evidence type="ECO:0000313" key="5">
    <source>
        <dbReference type="Proteomes" id="UP000694385"/>
    </source>
</evidence>
<reference evidence="4" key="1">
    <citation type="submission" date="2025-08" db="UniProtKB">
        <authorList>
            <consortium name="Ensembl"/>
        </authorList>
    </citation>
    <scope>IDENTIFICATION</scope>
</reference>
<dbReference type="InterPro" id="IPR013940">
    <property type="entry name" value="Spo22/ZIP4/TEX11"/>
</dbReference>
<dbReference type="PROSITE" id="PS50005">
    <property type="entry name" value="TPR"/>
    <property type="match status" value="1"/>
</dbReference>
<dbReference type="Gene3D" id="1.25.40.10">
    <property type="entry name" value="Tetratricopeptide repeat domain"/>
    <property type="match status" value="1"/>
</dbReference>
<dbReference type="AlphaFoldDB" id="A0A8C5L1T0"/>
<evidence type="ECO:0000256" key="3">
    <source>
        <dbReference type="PROSITE-ProRule" id="PRU00339"/>
    </source>
</evidence>
<dbReference type="OMA" id="NYETQMN"/>
<gene>
    <name evidence="4" type="primary">Tex11</name>
</gene>
<dbReference type="GO" id="GO:0006915">
    <property type="term" value="P:apoptotic process"/>
    <property type="evidence" value="ECO:0007669"/>
    <property type="project" value="Ensembl"/>
</dbReference>
<dbReference type="GO" id="GO:0007130">
    <property type="term" value="P:synaptonemal complex assembly"/>
    <property type="evidence" value="ECO:0007669"/>
    <property type="project" value="Ensembl"/>
</dbReference>
<dbReference type="Pfam" id="PF08631">
    <property type="entry name" value="SPO22"/>
    <property type="match status" value="1"/>
</dbReference>
<dbReference type="GO" id="GO:0035234">
    <property type="term" value="P:ectopic germ cell programmed cell death"/>
    <property type="evidence" value="ECO:0007669"/>
    <property type="project" value="Ensembl"/>
</dbReference>
<dbReference type="GO" id="GO:0051026">
    <property type="term" value="P:chiasma assembly"/>
    <property type="evidence" value="ECO:0007669"/>
    <property type="project" value="Ensembl"/>
</dbReference>
<evidence type="ECO:0000256" key="1">
    <source>
        <dbReference type="ARBA" id="ARBA00023254"/>
    </source>
</evidence>
<reference evidence="4" key="2">
    <citation type="submission" date="2025-09" db="UniProtKB">
        <authorList>
            <consortium name="Ensembl"/>
        </authorList>
    </citation>
    <scope>IDENTIFICATION</scope>
</reference>
<dbReference type="PANTHER" id="PTHR47083">
    <property type="entry name" value="TESTIS-EXPRESSED PROTEIN 11"/>
    <property type="match status" value="1"/>
</dbReference>
<organism evidence="4 5">
    <name type="scientific">Jaculus jaculus</name>
    <name type="common">Lesser Egyptian jerboa</name>
    <dbReference type="NCBI Taxonomy" id="51337"/>
    <lineage>
        <taxon>Eukaryota</taxon>
        <taxon>Metazoa</taxon>
        <taxon>Chordata</taxon>
        <taxon>Craniata</taxon>
        <taxon>Vertebrata</taxon>
        <taxon>Euteleostomi</taxon>
        <taxon>Mammalia</taxon>
        <taxon>Eutheria</taxon>
        <taxon>Euarchontoglires</taxon>
        <taxon>Glires</taxon>
        <taxon>Rodentia</taxon>
        <taxon>Myomorpha</taxon>
        <taxon>Dipodoidea</taxon>
        <taxon>Dipodidae</taxon>
        <taxon>Dipodinae</taxon>
        <taxon>Jaculus</taxon>
    </lineage>
</organism>
<dbReference type="SMART" id="SM00028">
    <property type="entry name" value="TPR"/>
    <property type="match status" value="2"/>
</dbReference>
<accession>A0A8C5L1T0</accession>
<dbReference type="GO" id="GO:0009566">
    <property type="term" value="P:fertilization"/>
    <property type="evidence" value="ECO:0007669"/>
    <property type="project" value="Ensembl"/>
</dbReference>
<dbReference type="InterPro" id="IPR011990">
    <property type="entry name" value="TPR-like_helical_dom_sf"/>
</dbReference>
<dbReference type="GO" id="GO:0007060">
    <property type="term" value="P:male meiosis chromosome segregation"/>
    <property type="evidence" value="ECO:0007669"/>
    <property type="project" value="Ensembl"/>
</dbReference>
<dbReference type="GO" id="GO:2000242">
    <property type="term" value="P:negative regulation of reproductive process"/>
    <property type="evidence" value="ECO:0007669"/>
    <property type="project" value="Ensembl"/>
</dbReference>
<dbReference type="GO" id="GO:0008584">
    <property type="term" value="P:male gonad development"/>
    <property type="evidence" value="ECO:0007669"/>
    <property type="project" value="Ensembl"/>
</dbReference>
<keyword evidence="5" id="KW-1185">Reference proteome</keyword>
<sequence length="892" mass="102802">NENDFRFMDFKEVVENLVLQDYSSGLHDVIDRLFMDIANINRASMAEMQDTQIEEMAQNLWNWAVAQSTYSSMSKMQTTKLCHVACKLGYMCKFSGSSEAMQRQILMNMKTGKNWLDLGNVLLADEFFHASMASLEKLYTRLTQSCDTEANLNFQKITVEKGVFQVLSFQAESAFAQGDFERASTCIFRCKDMLVRVPEMTRYLHALCYNLGIEAYNQTKGRECSFWLSQSYEIGKMDKDNIGSEVLAKVLRLLATVYLDWEDKEYYNKALVAILLANKEHLAPEGLFLKMRILLKCQTSNGELLEAAMEILHFDMPLEFCLIVAKLLLDNERDSVGFCFLRIISDHFKLSEDTGKALLFQIYMLLQRKQEQLAKEKIEEVLRGHQTGSLLTRSSVIWLHNILWEKAARSYEVQNYADALHWYGYSLKLYGLDQMHLDLVKLQRNMASCYLNLKQLDKAKEAVTEAERLEPANVFTQFYVFKIAVLEENSDRALQAIDTLGALLTDEDRDDSDLLASGGSPTILLNLATQFSLEHGQQTVAVRSLEYLAQISEDPQEILGALKCLFRILLPQVFQMPESENKMKEMDRLLYYFNTALLNFTKPFKEEPPTLNSWINEAHWFRKVAWNLAVQSKNYSVKMRDFFMISYQMSLFCPPDQVILISQKTSLLIASAIDIEQGRKAVNLDEKMKFLSQVLEQTQKCKTIWNTLKETGSHLDDGCDTLLLLYEFEVKTKMNDPSLDSFLESVWENPNLESKTLEIMSILAMDKPAHHPAIAQKALKRLLFNTKKKPIDVLKYSAYMRKLIDLSVPDGVSGTEICPLEEVRDHFEHVLRFMSNTKGYPENEVLWLMIKAWNLGILMYNRNKYVSAEKWSDIALRFLEHLGSLKTKYAAQ</sequence>
<evidence type="ECO:0000313" key="4">
    <source>
        <dbReference type="Ensembl" id="ENSJJAP00000016732.1"/>
    </source>
</evidence>
<dbReference type="SUPFAM" id="SSF48452">
    <property type="entry name" value="TPR-like"/>
    <property type="match status" value="1"/>
</dbReference>
<dbReference type="GO" id="GO:0000712">
    <property type="term" value="P:resolution of meiotic recombination intermediates"/>
    <property type="evidence" value="ECO:0007669"/>
    <property type="project" value="Ensembl"/>
</dbReference>
<name>A0A8C5L1T0_JACJA</name>
<dbReference type="Ensembl" id="ENSJJAT00000023245.1">
    <property type="protein sequence ID" value="ENSJJAP00000016732.1"/>
    <property type="gene ID" value="ENSJJAG00000018454.1"/>
</dbReference>
<dbReference type="GO" id="GO:0006311">
    <property type="term" value="P:meiotic gene conversion"/>
    <property type="evidence" value="ECO:0007669"/>
    <property type="project" value="Ensembl"/>
</dbReference>
<dbReference type="GO" id="GO:0043066">
    <property type="term" value="P:negative regulation of apoptotic process"/>
    <property type="evidence" value="ECO:0007669"/>
    <property type="project" value="Ensembl"/>
</dbReference>
<dbReference type="GO" id="GO:0000801">
    <property type="term" value="C:central element"/>
    <property type="evidence" value="ECO:0007669"/>
    <property type="project" value="Ensembl"/>
</dbReference>
<dbReference type="GeneTree" id="ENSGT00390000006492"/>
<dbReference type="InterPro" id="IPR042861">
    <property type="entry name" value="TEX11"/>
</dbReference>
<dbReference type="InterPro" id="IPR019734">
    <property type="entry name" value="TPR_rpt"/>
</dbReference>
<dbReference type="FunFam" id="1.25.40.10:FF:000739">
    <property type="entry name" value="Testis expressed 11"/>
    <property type="match status" value="1"/>
</dbReference>